<evidence type="ECO:0000313" key="2">
    <source>
        <dbReference type="EMBL" id="MEM5425865.1"/>
    </source>
</evidence>
<protein>
    <submittedName>
        <fullName evidence="2">Uncharacterized protein</fullName>
    </submittedName>
</protein>
<proteinExistence type="predicted"/>
<keyword evidence="3" id="KW-1185">Reference proteome</keyword>
<dbReference type="Proteomes" id="UP001489897">
    <property type="component" value="Unassembled WGS sequence"/>
</dbReference>
<sequence length="111" mass="12624">MVVPGMGIQRDLDRRVMVMGMMLVTRDIAMRAAQHLGHHRRDHTQQDGKHPEPGTDLLTVAVEHVYRRYVKKFTRNVEPSPLFTGGWSSATSLQQAVQRLGGRAYQIFRLG</sequence>
<reference evidence="2 3" key="1">
    <citation type="submission" date="2024-01" db="EMBL/GenBank/DDBJ databases">
        <title>The diversity of rhizobia nodulating Mimosa spp. in eleven states of Brazil covering several biomes is determined by host plant, location, and edaphic factors.</title>
        <authorList>
            <person name="Rouws L."/>
            <person name="Barauna A."/>
            <person name="Beukes C."/>
            <person name="De Faria S.M."/>
            <person name="Gross E."/>
            <person name="Dos Reis Junior F.B."/>
            <person name="Simon M."/>
            <person name="Maluk M."/>
            <person name="Odee D.W."/>
            <person name="Kenicer G."/>
            <person name="Young J.P.W."/>
            <person name="Reis V.M."/>
            <person name="Zilli J."/>
            <person name="James E.K."/>
        </authorList>
    </citation>
    <scope>NUCLEOTIDE SEQUENCE [LARGE SCALE GENOMIC DNA]</scope>
    <source>
        <strain evidence="2 3">JPY167</strain>
    </source>
</reference>
<feature type="region of interest" description="Disordered" evidence="1">
    <location>
        <begin position="35"/>
        <end position="55"/>
    </location>
</feature>
<name>A0ABU9S0L1_9BURK</name>
<evidence type="ECO:0000256" key="1">
    <source>
        <dbReference type="SAM" id="MobiDB-lite"/>
    </source>
</evidence>
<dbReference type="RefSeq" id="WP_342949693.1">
    <property type="nucleotide sequence ID" value="NZ_JAYMRV010000013.1"/>
</dbReference>
<evidence type="ECO:0000313" key="3">
    <source>
        <dbReference type="Proteomes" id="UP001489897"/>
    </source>
</evidence>
<organism evidence="2 3">
    <name type="scientific">Paraburkholderia ferrariae</name>
    <dbReference type="NCBI Taxonomy" id="386056"/>
    <lineage>
        <taxon>Bacteria</taxon>
        <taxon>Pseudomonadati</taxon>
        <taxon>Pseudomonadota</taxon>
        <taxon>Betaproteobacteria</taxon>
        <taxon>Burkholderiales</taxon>
        <taxon>Burkholderiaceae</taxon>
        <taxon>Paraburkholderia</taxon>
    </lineage>
</organism>
<accession>A0ABU9S0L1</accession>
<gene>
    <name evidence="2" type="ORF">VSR73_33020</name>
</gene>
<dbReference type="EMBL" id="JAYMRV010000013">
    <property type="protein sequence ID" value="MEM5425865.1"/>
    <property type="molecule type" value="Genomic_DNA"/>
</dbReference>
<comment type="caution">
    <text evidence="2">The sequence shown here is derived from an EMBL/GenBank/DDBJ whole genome shotgun (WGS) entry which is preliminary data.</text>
</comment>
<feature type="compositionally biased region" description="Basic and acidic residues" evidence="1">
    <location>
        <begin position="43"/>
        <end position="53"/>
    </location>
</feature>